<feature type="compositionally biased region" description="Polar residues" evidence="1">
    <location>
        <begin position="51"/>
        <end position="60"/>
    </location>
</feature>
<reference evidence="2" key="1">
    <citation type="submission" date="2020-08" db="EMBL/GenBank/DDBJ databases">
        <title>Multicomponent nature underlies the extraordinary mechanical properties of spider dragline silk.</title>
        <authorList>
            <person name="Kono N."/>
            <person name="Nakamura H."/>
            <person name="Mori M."/>
            <person name="Yoshida Y."/>
            <person name="Ohtoshi R."/>
            <person name="Malay A.D."/>
            <person name="Moran D.A.P."/>
            <person name="Tomita M."/>
            <person name="Numata K."/>
            <person name="Arakawa K."/>
        </authorList>
    </citation>
    <scope>NUCLEOTIDE SEQUENCE</scope>
</reference>
<proteinExistence type="predicted"/>
<feature type="compositionally biased region" description="Basic and acidic residues" evidence="1">
    <location>
        <begin position="1"/>
        <end position="13"/>
    </location>
</feature>
<name>A0A8X6P3Z0_NEPPI</name>
<feature type="compositionally biased region" description="Basic and acidic residues" evidence="1">
    <location>
        <begin position="130"/>
        <end position="143"/>
    </location>
</feature>
<comment type="caution">
    <text evidence="2">The sequence shown here is derived from an EMBL/GenBank/DDBJ whole genome shotgun (WGS) entry which is preliminary data.</text>
</comment>
<evidence type="ECO:0000256" key="1">
    <source>
        <dbReference type="SAM" id="MobiDB-lite"/>
    </source>
</evidence>
<evidence type="ECO:0000313" key="2">
    <source>
        <dbReference type="EMBL" id="GFT50148.1"/>
    </source>
</evidence>
<feature type="region of interest" description="Disordered" evidence="1">
    <location>
        <begin position="122"/>
        <end position="143"/>
    </location>
</feature>
<gene>
    <name evidence="2" type="ORF">NPIL_132691</name>
</gene>
<dbReference type="EMBL" id="BMAW01111891">
    <property type="protein sequence ID" value="GFT50148.1"/>
    <property type="molecule type" value="Genomic_DNA"/>
</dbReference>
<organism evidence="2 3">
    <name type="scientific">Nephila pilipes</name>
    <name type="common">Giant wood spider</name>
    <name type="synonym">Nephila maculata</name>
    <dbReference type="NCBI Taxonomy" id="299642"/>
    <lineage>
        <taxon>Eukaryota</taxon>
        <taxon>Metazoa</taxon>
        <taxon>Ecdysozoa</taxon>
        <taxon>Arthropoda</taxon>
        <taxon>Chelicerata</taxon>
        <taxon>Arachnida</taxon>
        <taxon>Araneae</taxon>
        <taxon>Araneomorphae</taxon>
        <taxon>Entelegynae</taxon>
        <taxon>Araneoidea</taxon>
        <taxon>Nephilidae</taxon>
        <taxon>Nephila</taxon>
    </lineage>
</organism>
<accession>A0A8X6P3Z0</accession>
<dbReference type="AlphaFoldDB" id="A0A8X6P3Z0"/>
<evidence type="ECO:0000313" key="3">
    <source>
        <dbReference type="Proteomes" id="UP000887013"/>
    </source>
</evidence>
<feature type="region of interest" description="Disordered" evidence="1">
    <location>
        <begin position="1"/>
        <end position="20"/>
    </location>
</feature>
<dbReference type="Proteomes" id="UP000887013">
    <property type="component" value="Unassembled WGS sequence"/>
</dbReference>
<sequence length="154" mass="17875">MLPSQHDVHRRMDQQLSYTSATQIPRTVALDLPSNKMRDKSYLDKLKRIGQTKSHNPTVSTRREKHHQSRNVPFQLTLPPGIPQEARPGQGRCNWLERVEQSFTLLNEESEWENLIERISQPYSAVDSDNDGKQRKDNDIKDDGSKKCLLRELV</sequence>
<feature type="region of interest" description="Disordered" evidence="1">
    <location>
        <begin position="49"/>
        <end position="89"/>
    </location>
</feature>
<protein>
    <submittedName>
        <fullName evidence="2">Uncharacterized protein</fullName>
    </submittedName>
</protein>
<keyword evidence="3" id="KW-1185">Reference proteome</keyword>